<dbReference type="OrthoDB" id="6198106at2"/>
<dbReference type="InterPro" id="IPR009554">
    <property type="entry name" value="Phageshock_PspB"/>
</dbReference>
<protein>
    <submittedName>
        <fullName evidence="3">Phage shock protein B</fullName>
    </submittedName>
</protein>
<dbReference type="Pfam" id="PF06667">
    <property type="entry name" value="PspB"/>
    <property type="match status" value="1"/>
</dbReference>
<dbReference type="AlphaFoldDB" id="A0A4R2SUJ5"/>
<feature type="transmembrane region" description="Helical" evidence="2">
    <location>
        <begin position="6"/>
        <end position="26"/>
    </location>
</feature>
<keyword evidence="2" id="KW-0472">Membrane</keyword>
<comment type="caution">
    <text evidence="3">The sequence shown here is derived from an EMBL/GenBank/DDBJ whole genome shotgun (WGS) entry which is preliminary data.</text>
</comment>
<dbReference type="GO" id="GO:0009271">
    <property type="term" value="P:phage shock"/>
    <property type="evidence" value="ECO:0007669"/>
    <property type="project" value="InterPro"/>
</dbReference>
<dbReference type="RefSeq" id="WP_131978311.1">
    <property type="nucleotide sequence ID" value="NZ_SLYB01000025.1"/>
</dbReference>
<feature type="coiled-coil region" evidence="1">
    <location>
        <begin position="39"/>
        <end position="66"/>
    </location>
</feature>
<proteinExistence type="predicted"/>
<evidence type="ECO:0000313" key="4">
    <source>
        <dbReference type="Proteomes" id="UP000295763"/>
    </source>
</evidence>
<sequence length="78" mass="9233">MFTSFLLLSICAFIVALIAVPLWLYLNYKSKQDFALGLTQEEKQQITELENETKQLSQRITQLEALLDYHKPNWRETR</sequence>
<evidence type="ECO:0000313" key="3">
    <source>
        <dbReference type="EMBL" id="TCP92166.1"/>
    </source>
</evidence>
<evidence type="ECO:0000256" key="2">
    <source>
        <dbReference type="SAM" id="Phobius"/>
    </source>
</evidence>
<keyword evidence="4" id="KW-1185">Reference proteome</keyword>
<organism evidence="3 4">
    <name type="scientific">Cricetibacter osteomyelitidis</name>
    <dbReference type="NCBI Taxonomy" id="1521931"/>
    <lineage>
        <taxon>Bacteria</taxon>
        <taxon>Pseudomonadati</taxon>
        <taxon>Pseudomonadota</taxon>
        <taxon>Gammaproteobacteria</taxon>
        <taxon>Pasteurellales</taxon>
        <taxon>Pasteurellaceae</taxon>
        <taxon>Cricetibacter</taxon>
    </lineage>
</organism>
<name>A0A4R2SUJ5_9PAST</name>
<dbReference type="EMBL" id="SLYB01000025">
    <property type="protein sequence ID" value="TCP92166.1"/>
    <property type="molecule type" value="Genomic_DNA"/>
</dbReference>
<accession>A0A4R2SUJ5</accession>
<gene>
    <name evidence="3" type="ORF">EDC44_1258</name>
</gene>
<reference evidence="3 4" key="1">
    <citation type="submission" date="2019-03" db="EMBL/GenBank/DDBJ databases">
        <title>Genomic Encyclopedia of Type Strains, Phase IV (KMG-IV): sequencing the most valuable type-strain genomes for metagenomic binning, comparative biology and taxonomic classification.</title>
        <authorList>
            <person name="Goeker M."/>
        </authorList>
    </citation>
    <scope>NUCLEOTIDE SEQUENCE [LARGE SCALE GENOMIC DNA]</scope>
    <source>
        <strain evidence="3 4">DSM 28404</strain>
    </source>
</reference>
<dbReference type="GO" id="GO:0006355">
    <property type="term" value="P:regulation of DNA-templated transcription"/>
    <property type="evidence" value="ECO:0007669"/>
    <property type="project" value="InterPro"/>
</dbReference>
<evidence type="ECO:0000256" key="1">
    <source>
        <dbReference type="SAM" id="Coils"/>
    </source>
</evidence>
<keyword evidence="2" id="KW-0812">Transmembrane</keyword>
<keyword evidence="2" id="KW-1133">Transmembrane helix</keyword>
<dbReference type="Proteomes" id="UP000295763">
    <property type="component" value="Unassembled WGS sequence"/>
</dbReference>
<dbReference type="NCBIfam" id="TIGR02976">
    <property type="entry name" value="phageshock_pspB"/>
    <property type="match status" value="1"/>
</dbReference>
<keyword evidence="1" id="KW-0175">Coiled coil</keyword>